<dbReference type="SUPFAM" id="SSF56784">
    <property type="entry name" value="HAD-like"/>
    <property type="match status" value="1"/>
</dbReference>
<dbReference type="Gene3D" id="3.40.50.1000">
    <property type="entry name" value="HAD superfamily/HAD-like"/>
    <property type="match status" value="1"/>
</dbReference>
<protein>
    <submittedName>
        <fullName evidence="1">ATPase P</fullName>
    </submittedName>
</protein>
<dbReference type="STRING" id="1795632.TH606_02100"/>
<comment type="caution">
    <text evidence="1">The sequence shown here is derived from an EMBL/GenBank/DDBJ whole genome shotgun (WGS) entry which is preliminary data.</text>
</comment>
<name>A0A177EB31_9BACT</name>
<dbReference type="AlphaFoldDB" id="A0A177EB31"/>
<dbReference type="InterPro" id="IPR023214">
    <property type="entry name" value="HAD_sf"/>
</dbReference>
<proteinExistence type="predicted"/>
<dbReference type="OrthoDB" id="159409at2"/>
<evidence type="ECO:0000313" key="1">
    <source>
        <dbReference type="EMBL" id="OAG28392.1"/>
    </source>
</evidence>
<accession>A0A177EB31</accession>
<sequence length="157" mass="17371">MLKIEIPRTGLLEIKHLVLDFNGTLSVDGRIKTGVKEKLFELGKNLEVHVITADTFGKARKALIDVNCQLHILPPDEPHDELKLKYVEELRATNVCAIGNGSNDALMLAEARLGIAVLMEEGLSKEAFLAADILVKDINDALELLLNPLRLKATLRR</sequence>
<reference evidence="1 2" key="1">
    <citation type="submission" date="2016-02" db="EMBL/GenBank/DDBJ databases">
        <title>Draft genome sequence of Thermodesulfatator sp. S606.</title>
        <authorList>
            <person name="Lai Q."/>
            <person name="Cao J."/>
            <person name="Dupont S."/>
            <person name="Shao Z."/>
            <person name="Jebbar M."/>
            <person name="Alain K."/>
        </authorList>
    </citation>
    <scope>NUCLEOTIDE SEQUENCE [LARGE SCALE GENOMIC DNA]</scope>
    <source>
        <strain evidence="1 2">S606</strain>
    </source>
</reference>
<dbReference type="InterPro" id="IPR036412">
    <property type="entry name" value="HAD-like_sf"/>
</dbReference>
<keyword evidence="2" id="KW-1185">Reference proteome</keyword>
<dbReference type="RefSeq" id="WP_068541042.1">
    <property type="nucleotide sequence ID" value="NZ_LSFI01000006.1"/>
</dbReference>
<evidence type="ECO:0000313" key="2">
    <source>
        <dbReference type="Proteomes" id="UP000076964"/>
    </source>
</evidence>
<gene>
    <name evidence="1" type="ORF">TH606_02100</name>
</gene>
<organism evidence="1 2">
    <name type="scientific">Thermodesulfatator autotrophicus</name>
    <dbReference type="NCBI Taxonomy" id="1795632"/>
    <lineage>
        <taxon>Bacteria</taxon>
        <taxon>Pseudomonadati</taxon>
        <taxon>Thermodesulfobacteriota</taxon>
        <taxon>Thermodesulfobacteria</taxon>
        <taxon>Thermodesulfobacteriales</taxon>
        <taxon>Thermodesulfatatoraceae</taxon>
        <taxon>Thermodesulfatator</taxon>
    </lineage>
</organism>
<dbReference type="Proteomes" id="UP000076964">
    <property type="component" value="Unassembled WGS sequence"/>
</dbReference>
<dbReference type="EMBL" id="LSFI01000006">
    <property type="protein sequence ID" value="OAG28392.1"/>
    <property type="molecule type" value="Genomic_DNA"/>
</dbReference>